<dbReference type="Proteomes" id="UP001301728">
    <property type="component" value="Unassembled WGS sequence"/>
</dbReference>
<feature type="domain" description="Ice-binding protein C-terminal" evidence="1">
    <location>
        <begin position="273"/>
        <end position="296"/>
    </location>
</feature>
<protein>
    <submittedName>
        <fullName evidence="2">PEP-CTERM sorting domain-containing protein</fullName>
    </submittedName>
</protein>
<name>A0ABU5U7R2_9CYAN</name>
<dbReference type="NCBIfam" id="TIGR02595">
    <property type="entry name" value="PEP_CTERM"/>
    <property type="match status" value="1"/>
</dbReference>
<organism evidence="2 3">
    <name type="scientific">Limnoraphis robusta CCNP1315</name>
    <dbReference type="NCBI Taxonomy" id="3110306"/>
    <lineage>
        <taxon>Bacteria</taxon>
        <taxon>Bacillati</taxon>
        <taxon>Cyanobacteriota</taxon>
        <taxon>Cyanophyceae</taxon>
        <taxon>Oscillatoriophycideae</taxon>
        <taxon>Oscillatoriales</taxon>
        <taxon>Sirenicapillariaceae</taxon>
        <taxon>Limnoraphis</taxon>
    </lineage>
</organism>
<evidence type="ECO:0000313" key="3">
    <source>
        <dbReference type="Proteomes" id="UP001301728"/>
    </source>
</evidence>
<accession>A0ABU5U7R2</accession>
<dbReference type="InterPro" id="IPR013424">
    <property type="entry name" value="Ice-binding_C"/>
</dbReference>
<comment type="caution">
    <text evidence="2">The sequence shown here is derived from an EMBL/GenBank/DDBJ whole genome shotgun (WGS) entry which is preliminary data.</text>
</comment>
<evidence type="ECO:0000259" key="1">
    <source>
        <dbReference type="Pfam" id="PF07589"/>
    </source>
</evidence>
<evidence type="ECO:0000313" key="2">
    <source>
        <dbReference type="EMBL" id="MEA5522906.1"/>
    </source>
</evidence>
<sequence length="300" mass="31114">MLGKTLLGEKYMAIKNLRVSLSALVGAVVAGIGISGAAQAAVFTGSLGVGEIATFKFEATGLFDILELSTDGSNFDTELGLYDASGNLIDDDDDGGTDLQSFIRVDDSPSLDGVLTAVLGGFDTIFGPTLADVTPGFSAGDFTLSIDTLALLQTIVITGPFASGSLEQFPIRPVDDLVRLTVDTQGSNFDTELGLYDADGNLVDDDDDGGLNLLSFLEVRPDQGNFDGDLTVVLGAFDTIFGPTVDDVETFSDSSGNFQVNINQFASTGGVKSVPEPATILGLLAVGGLGLTTKRKQKST</sequence>
<dbReference type="EMBL" id="JAYGHT010000195">
    <property type="protein sequence ID" value="MEA5522906.1"/>
    <property type="molecule type" value="Genomic_DNA"/>
</dbReference>
<dbReference type="Pfam" id="PF07589">
    <property type="entry name" value="PEP-CTERM"/>
    <property type="match status" value="1"/>
</dbReference>
<dbReference type="InterPro" id="IPR026374">
    <property type="entry name" value="Cyano_PEP"/>
</dbReference>
<dbReference type="RefSeq" id="WP_323274476.1">
    <property type="nucleotide sequence ID" value="NZ_JAYGHT010000195.1"/>
</dbReference>
<reference evidence="2 3" key="1">
    <citation type="submission" date="2023-12" db="EMBL/GenBank/DDBJ databases">
        <title>Baltic Sea Cyanobacteria.</title>
        <authorList>
            <person name="Delbaje E."/>
            <person name="Fewer D.P."/>
            <person name="Shishido T.K."/>
        </authorList>
    </citation>
    <scope>NUCLEOTIDE SEQUENCE [LARGE SCALE GENOMIC DNA]</scope>
    <source>
        <strain evidence="2 3">CCNP 1315</strain>
    </source>
</reference>
<proteinExistence type="predicted"/>
<gene>
    <name evidence="2" type="ORF">VB854_28645</name>
</gene>
<keyword evidence="3" id="KW-1185">Reference proteome</keyword>
<dbReference type="NCBIfam" id="TIGR04155">
    <property type="entry name" value="cyano_PEP"/>
    <property type="match status" value="1"/>
</dbReference>